<sequence>MDTFKPWALCGLIFGPLMLVSHVKSSPASERVAQTAIILLAAVGVSLVCSVRLLSRYLDPNSGSRTYSSIPLDDAHDADAIDDLSGPSTEGSSAIVLPLPTRPAISQRSIAFVTLVLGLCLRVEVTRRLVRNIECPGTSFTGWLPFIFALVDYYTVQRHKKPSLEDLEIDESAYGWAVRSWLASPFRYLVLTALLSFSGHFLLSNLPSALQSTYICPGITYGRTSASLARVLSLPIDFLILASVDYICRPAASQHNASSLGPLKGVGFASIVAAFFTLLVGFLFFLFSPDDRHWILHLPVGFHSSIVKMFILCSIIAISACISMHLYASMITTLIALVPLQLWMSLTSSWSHTQPFPPQPAGSSFLSFTLISCGFLVLISTHSKSSPRWSRSRPLFAETPGWSWAVLVIVLLLRSVGWLAHKTNANFHPIDMLMFEAKTQHAKYVARAASSTDLNTTIEEYKLRHNRNPPPHFDKWYEYATSRKSAIIDDFDRVHEDLLPYWDLSPAEIRERTWKAISNPWNDVAGISVRNGKVDISPNVMPTHRWMLDGIISMMSEFGEFLPDMDLGFNLNDECRVAVPYETMEAMRARGETELVPTDLVRNSFSEERAATWRPIPEEPLQDRTFKEMSFQRTFAEFGSVSCPPGSPARSRRNWDTGHLCTSCTAPHSMGAFLDDWPKSADICHQPDMADLHGFYLSPAAFKATHELYPIFSQSKATGYHDILYPSPWNYMDKVKYDPNDENGDLPFDQKKKTLFWRGATSEGVSPGSGTWKGMSRQRFVHLANNINNTTPPQPILLPYPIAPSRDKYQYTLVPTEKLTKMLSTDVHIVNEIVRCGGRDCTEQSGEFAPMAQPTDFQAHWAYKYLLDLDGAGFSGRFLPFLFSRSLPFKAALFREWYDSRLTPWAHFVPLDLRGHGFWATLAYFAGLEGEVAGKRVSVSAHDHEAELIAEQGREWAGKVLRKEDMEIYFFRLLLEWGRLTDDSRDELGFRLG</sequence>
<protein>
    <recommendedName>
        <fullName evidence="4">Glycosyl transferase CAP10 domain-containing protein</fullName>
    </recommendedName>
</protein>
<feature type="transmembrane region" description="Helical" evidence="3">
    <location>
        <begin position="362"/>
        <end position="380"/>
    </location>
</feature>
<dbReference type="Proteomes" id="UP001562354">
    <property type="component" value="Unassembled WGS sequence"/>
</dbReference>
<keyword evidence="3" id="KW-1133">Transmembrane helix</keyword>
<name>A0ABR3PPY6_9PEZI</name>
<keyword evidence="3" id="KW-0472">Membrane</keyword>
<feature type="transmembrane region" description="Helical" evidence="3">
    <location>
        <begin position="35"/>
        <end position="55"/>
    </location>
</feature>
<evidence type="ECO:0000313" key="6">
    <source>
        <dbReference type="Proteomes" id="UP001562354"/>
    </source>
</evidence>
<dbReference type="InterPro" id="IPR051091">
    <property type="entry name" value="O-Glucosyltr/Glycosyltrsf_90"/>
</dbReference>
<accession>A0ABR3PPY6</accession>
<comment type="caution">
    <text evidence="5">The sequence shown here is derived from an EMBL/GenBank/DDBJ whole genome shotgun (WGS) entry which is preliminary data.</text>
</comment>
<proteinExistence type="inferred from homology"/>
<keyword evidence="2" id="KW-0808">Transferase</keyword>
<feature type="transmembrane region" description="Helical" evidence="3">
    <location>
        <begin position="309"/>
        <end position="342"/>
    </location>
</feature>
<comment type="similarity">
    <text evidence="1">Belongs to the glycosyltransferase 90 family.</text>
</comment>
<evidence type="ECO:0000313" key="5">
    <source>
        <dbReference type="EMBL" id="KAL1311616.1"/>
    </source>
</evidence>
<dbReference type="GeneID" id="95975430"/>
<dbReference type="PANTHER" id="PTHR12203:SF35">
    <property type="entry name" value="PROTEIN O-GLUCOSYLTRANSFERASE 1"/>
    <property type="match status" value="1"/>
</dbReference>
<evidence type="ECO:0000256" key="1">
    <source>
        <dbReference type="ARBA" id="ARBA00010118"/>
    </source>
</evidence>
<evidence type="ECO:0000256" key="3">
    <source>
        <dbReference type="SAM" id="Phobius"/>
    </source>
</evidence>
<evidence type="ECO:0000256" key="2">
    <source>
        <dbReference type="ARBA" id="ARBA00022679"/>
    </source>
</evidence>
<dbReference type="SMART" id="SM00672">
    <property type="entry name" value="CAP10"/>
    <property type="match status" value="1"/>
</dbReference>
<evidence type="ECO:0000259" key="4">
    <source>
        <dbReference type="SMART" id="SM00672"/>
    </source>
</evidence>
<gene>
    <name evidence="5" type="ORF">AAFC00_001727</name>
</gene>
<organism evidence="5 6">
    <name type="scientific">Neodothiora populina</name>
    <dbReference type="NCBI Taxonomy" id="2781224"/>
    <lineage>
        <taxon>Eukaryota</taxon>
        <taxon>Fungi</taxon>
        <taxon>Dikarya</taxon>
        <taxon>Ascomycota</taxon>
        <taxon>Pezizomycotina</taxon>
        <taxon>Dothideomycetes</taxon>
        <taxon>Dothideomycetidae</taxon>
        <taxon>Dothideales</taxon>
        <taxon>Dothioraceae</taxon>
        <taxon>Neodothiora</taxon>
    </lineage>
</organism>
<dbReference type="RefSeq" id="XP_069204465.1">
    <property type="nucleotide sequence ID" value="XM_069340951.1"/>
</dbReference>
<dbReference type="Pfam" id="PF05686">
    <property type="entry name" value="Glyco_transf_90"/>
    <property type="match status" value="1"/>
</dbReference>
<feature type="transmembrane region" description="Helical" evidence="3">
    <location>
        <begin position="267"/>
        <end position="288"/>
    </location>
</feature>
<reference evidence="5 6" key="1">
    <citation type="submission" date="2024-07" db="EMBL/GenBank/DDBJ databases">
        <title>Draft sequence of the Neodothiora populina.</title>
        <authorList>
            <person name="Drown D.D."/>
            <person name="Schuette U.S."/>
            <person name="Buechlein A.B."/>
            <person name="Rusch D.R."/>
            <person name="Winton L.W."/>
            <person name="Adams G.A."/>
        </authorList>
    </citation>
    <scope>NUCLEOTIDE SEQUENCE [LARGE SCALE GENOMIC DNA]</scope>
    <source>
        <strain evidence="5 6">CPC 39397</strain>
    </source>
</reference>
<keyword evidence="6" id="KW-1185">Reference proteome</keyword>
<dbReference type="EMBL" id="JBFMKM010000001">
    <property type="protein sequence ID" value="KAL1311616.1"/>
    <property type="molecule type" value="Genomic_DNA"/>
</dbReference>
<feature type="domain" description="Glycosyl transferase CAP10" evidence="4">
    <location>
        <begin position="670"/>
        <end position="977"/>
    </location>
</feature>
<dbReference type="InterPro" id="IPR006598">
    <property type="entry name" value="CAP10"/>
</dbReference>
<feature type="transmembrane region" description="Helical" evidence="3">
    <location>
        <begin position="401"/>
        <end position="420"/>
    </location>
</feature>
<feature type="transmembrane region" description="Helical" evidence="3">
    <location>
        <begin position="6"/>
        <end position="23"/>
    </location>
</feature>
<keyword evidence="3" id="KW-0812">Transmembrane</keyword>
<dbReference type="PANTHER" id="PTHR12203">
    <property type="entry name" value="KDEL LYS-ASP-GLU-LEU CONTAINING - RELATED"/>
    <property type="match status" value="1"/>
</dbReference>